<reference evidence="2 3" key="1">
    <citation type="submission" date="2019-07" db="EMBL/GenBank/DDBJ databases">
        <title>Annotation for the trematode Paragonimus westermani.</title>
        <authorList>
            <person name="Choi Y.-J."/>
        </authorList>
    </citation>
    <scope>NUCLEOTIDE SEQUENCE [LARGE SCALE GENOMIC DNA]</scope>
    <source>
        <strain evidence="2">180907_Pwestermani</strain>
    </source>
</reference>
<evidence type="ECO:0000313" key="3">
    <source>
        <dbReference type="Proteomes" id="UP000699462"/>
    </source>
</evidence>
<dbReference type="OrthoDB" id="6247291at2759"/>
<keyword evidence="3" id="KW-1185">Reference proteome</keyword>
<evidence type="ECO:0000256" key="1">
    <source>
        <dbReference type="SAM" id="MobiDB-lite"/>
    </source>
</evidence>
<gene>
    <name evidence="2" type="ORF">P879_09370</name>
</gene>
<proteinExistence type="predicted"/>
<feature type="region of interest" description="Disordered" evidence="1">
    <location>
        <begin position="167"/>
        <end position="193"/>
    </location>
</feature>
<dbReference type="Proteomes" id="UP000699462">
    <property type="component" value="Unassembled WGS sequence"/>
</dbReference>
<accession>A0A8T0DEU6</accession>
<evidence type="ECO:0000313" key="2">
    <source>
        <dbReference type="EMBL" id="KAF8565297.1"/>
    </source>
</evidence>
<feature type="region of interest" description="Disordered" evidence="1">
    <location>
        <begin position="101"/>
        <end position="124"/>
    </location>
</feature>
<comment type="caution">
    <text evidence="2">The sequence shown here is derived from an EMBL/GenBank/DDBJ whole genome shotgun (WGS) entry which is preliminary data.</text>
</comment>
<dbReference type="EMBL" id="JTDF01006997">
    <property type="protein sequence ID" value="KAF8565297.1"/>
    <property type="molecule type" value="Genomic_DNA"/>
</dbReference>
<dbReference type="AlphaFoldDB" id="A0A8T0DEU6"/>
<name>A0A8T0DEU6_9TREM</name>
<organism evidence="2 3">
    <name type="scientific">Paragonimus westermani</name>
    <dbReference type="NCBI Taxonomy" id="34504"/>
    <lineage>
        <taxon>Eukaryota</taxon>
        <taxon>Metazoa</taxon>
        <taxon>Spiralia</taxon>
        <taxon>Lophotrochozoa</taxon>
        <taxon>Platyhelminthes</taxon>
        <taxon>Trematoda</taxon>
        <taxon>Digenea</taxon>
        <taxon>Plagiorchiida</taxon>
        <taxon>Troglotremata</taxon>
        <taxon>Troglotrematidae</taxon>
        <taxon>Paragonimus</taxon>
    </lineage>
</organism>
<sequence>MQETMDILRTLNECQAKVDLSYQEERGICPNETDELVFIDRDQIMFTPRRSPVLAEDEVNEREQSSVCPSPDPSLSCNASGNLEMSLHVNETEVTEFCDENEPRHCSQSSDVSTHEPKIPKPSRIPCHTLTPSFHLMNPPASIQRNQLSLATPSHIPLGPLKFLNGHPAKSQPSMETTKRLSDLVGRVPSDEL</sequence>
<protein>
    <submittedName>
        <fullName evidence="2">Uncharacterized protein</fullName>
    </submittedName>
</protein>